<organism evidence="2 3">
    <name type="scientific">Polarella glacialis</name>
    <name type="common">Dinoflagellate</name>
    <dbReference type="NCBI Taxonomy" id="89957"/>
    <lineage>
        <taxon>Eukaryota</taxon>
        <taxon>Sar</taxon>
        <taxon>Alveolata</taxon>
        <taxon>Dinophyceae</taxon>
        <taxon>Suessiales</taxon>
        <taxon>Suessiaceae</taxon>
        <taxon>Polarella</taxon>
    </lineage>
</organism>
<dbReference type="AlphaFoldDB" id="A0A813KH15"/>
<accession>A0A813KH15</accession>
<feature type="region of interest" description="Disordered" evidence="1">
    <location>
        <begin position="361"/>
        <end position="385"/>
    </location>
</feature>
<evidence type="ECO:0000256" key="1">
    <source>
        <dbReference type="SAM" id="MobiDB-lite"/>
    </source>
</evidence>
<feature type="region of interest" description="Disordered" evidence="1">
    <location>
        <begin position="312"/>
        <end position="338"/>
    </location>
</feature>
<evidence type="ECO:0000313" key="2">
    <source>
        <dbReference type="EMBL" id="CAE8700425.1"/>
    </source>
</evidence>
<sequence length="608" mass="65476">MHGRSTAPAAATYSPRTTAAARCQIRVDGEMVRIYPRIETAEPVDVKAPKAATVPTVACCEWRVREGITLLAVTPISSISSGDCGLADLRRSSQLRLMDVPSSFRVKGNLLADCIAGGELVVAHEVAKSRPSLPEFHRRVTEDRTAVLVVPLSTPIESQMLVDAWLSCCLNGSPALLCFFVDSLGICKGCQFVPAADIPDLEKIADAYRSSALRSLGNESAGGEASAAAFDPRALREASHVLLESLIDRCDRDGDHFLVVPGPLGPKLLRAAFNDYVDDGASDDDVMLNPAGGSLALGWRPESVDLLAGASAADLRPPSPSKEVPSSGAESGASGGDRARRAYVTQALLMYHAAVRLAKPHESTANSADRAEGGDRLKGVPTGSRWTAKSCRDPLRVRQMMFSAVRALRAASFGTLEANIEATRASPLSQRRFHLLLASAFEFLADSFLAEDTHGDADLDVSRNLTAARHLKESLRNLAEYAHSFPASHADGIFARSVRQLEERLLAKAVNVRLCLARLRQRQPWRSGCDPSFRAIGQALRELDAAEEIVAKPARLTQPERAAGAYECSLLASICKWKAELLHDLAVLTLPCAVPGCELESQLREYLE</sequence>
<gene>
    <name evidence="2" type="ORF">PGLA2088_LOCUS31616</name>
</gene>
<dbReference type="EMBL" id="CAJNNW010029492">
    <property type="protein sequence ID" value="CAE8700425.1"/>
    <property type="molecule type" value="Genomic_DNA"/>
</dbReference>
<evidence type="ECO:0000313" key="3">
    <source>
        <dbReference type="Proteomes" id="UP000626109"/>
    </source>
</evidence>
<protein>
    <submittedName>
        <fullName evidence="2">Uncharacterized protein</fullName>
    </submittedName>
</protein>
<proteinExistence type="predicted"/>
<feature type="compositionally biased region" description="Basic and acidic residues" evidence="1">
    <location>
        <begin position="369"/>
        <end position="378"/>
    </location>
</feature>
<name>A0A813KH15_POLGL</name>
<comment type="caution">
    <text evidence="2">The sequence shown here is derived from an EMBL/GenBank/DDBJ whole genome shotgun (WGS) entry which is preliminary data.</text>
</comment>
<feature type="non-terminal residue" evidence="2">
    <location>
        <position position="608"/>
    </location>
</feature>
<reference evidence="2" key="1">
    <citation type="submission" date="2021-02" db="EMBL/GenBank/DDBJ databases">
        <authorList>
            <person name="Dougan E. K."/>
            <person name="Rhodes N."/>
            <person name="Thang M."/>
            <person name="Chan C."/>
        </authorList>
    </citation>
    <scope>NUCLEOTIDE SEQUENCE</scope>
</reference>
<dbReference type="Proteomes" id="UP000626109">
    <property type="component" value="Unassembled WGS sequence"/>
</dbReference>